<organism evidence="2 3">
    <name type="scientific">Populus tomentosa</name>
    <name type="common">Chinese white poplar</name>
    <dbReference type="NCBI Taxonomy" id="118781"/>
    <lineage>
        <taxon>Eukaryota</taxon>
        <taxon>Viridiplantae</taxon>
        <taxon>Streptophyta</taxon>
        <taxon>Embryophyta</taxon>
        <taxon>Tracheophyta</taxon>
        <taxon>Spermatophyta</taxon>
        <taxon>Magnoliopsida</taxon>
        <taxon>eudicotyledons</taxon>
        <taxon>Gunneridae</taxon>
        <taxon>Pentapetalae</taxon>
        <taxon>rosids</taxon>
        <taxon>fabids</taxon>
        <taxon>Malpighiales</taxon>
        <taxon>Salicaceae</taxon>
        <taxon>Saliceae</taxon>
        <taxon>Populus</taxon>
    </lineage>
</organism>
<evidence type="ECO:0000313" key="3">
    <source>
        <dbReference type="Proteomes" id="UP000886885"/>
    </source>
</evidence>
<feature type="region of interest" description="Disordered" evidence="1">
    <location>
        <begin position="119"/>
        <end position="141"/>
    </location>
</feature>
<keyword evidence="3" id="KW-1185">Reference proteome</keyword>
<feature type="compositionally biased region" description="Polar residues" evidence="1">
    <location>
        <begin position="278"/>
        <end position="300"/>
    </location>
</feature>
<feature type="region of interest" description="Disordered" evidence="1">
    <location>
        <begin position="217"/>
        <end position="236"/>
    </location>
</feature>
<gene>
    <name evidence="2" type="ORF">POTOM_048996</name>
</gene>
<sequence length="508" mass="57220">MTRENAEFFEEYYKKLILIDQVEAFNRLVERQCHLQNLASQKASLAPFREGNQHMPADSPHVGYNIPKMLSNPSNRNQQRSTVSSHDNYGVPAPVLENYRRLMARKGNAPDKVPVSPIMQSEIPNPAPDNNQNISNFSLFPTNPPTDQQGHGFVDRRLQFPRSSSVHLQRSSVSSNHSEDAAANSSYLAHMNNGGGMALDSNAADRTQYFGNHNLTETSYSGAKDRHPLSTSSLPPPVEQQWQHLIEPQWHHFIEQQGFDWSSARKIYELTGAHENPASTTLIGSQESSSHTVSNYNNRNPEPGSFHPAQMNYERGMAMYENEAPPFQIPNPVSVERPLTEYDFILSRDPFSSSSLAHPIEKQGQPSTQQQGQHFMEQQGTGFSFHPAQMNYERGMAMYENEAPPFQIPSPVSVKRHLKEYDFILSRDPFSSSSLAPLIENQGQPSAQQQGLHFMEQRGTGSSVQGEENSSYSETILWINLKPEVDKAARDKACLILFLQHNRMVLVS</sequence>
<feature type="compositionally biased region" description="Polar residues" evidence="1">
    <location>
        <begin position="71"/>
        <end position="87"/>
    </location>
</feature>
<protein>
    <submittedName>
        <fullName evidence="2">Uncharacterized protein</fullName>
    </submittedName>
</protein>
<accession>A0A8X8CBE7</accession>
<dbReference type="EMBL" id="JAAWWB010000029">
    <property type="protein sequence ID" value="KAG6746634.1"/>
    <property type="molecule type" value="Genomic_DNA"/>
</dbReference>
<dbReference type="AlphaFoldDB" id="A0A8X8CBE7"/>
<dbReference type="Proteomes" id="UP000886885">
    <property type="component" value="Chromosome 15A"/>
</dbReference>
<name>A0A8X8CBE7_POPTO</name>
<feature type="region of interest" description="Disordered" evidence="1">
    <location>
        <begin position="278"/>
        <end position="304"/>
    </location>
</feature>
<feature type="region of interest" description="Disordered" evidence="1">
    <location>
        <begin position="353"/>
        <end position="375"/>
    </location>
</feature>
<comment type="caution">
    <text evidence="2">The sequence shown here is derived from an EMBL/GenBank/DDBJ whole genome shotgun (WGS) entry which is preliminary data.</text>
</comment>
<evidence type="ECO:0000256" key="1">
    <source>
        <dbReference type="SAM" id="MobiDB-lite"/>
    </source>
</evidence>
<dbReference type="OrthoDB" id="10638212at2759"/>
<evidence type="ECO:0000313" key="2">
    <source>
        <dbReference type="EMBL" id="KAG6746634.1"/>
    </source>
</evidence>
<feature type="region of interest" description="Disordered" evidence="1">
    <location>
        <begin position="50"/>
        <end position="91"/>
    </location>
</feature>
<proteinExistence type="predicted"/>
<reference evidence="2" key="1">
    <citation type="journal article" date="2020" name="bioRxiv">
        <title>Hybrid origin of Populus tomentosa Carr. identified through genome sequencing and phylogenomic analysis.</title>
        <authorList>
            <person name="An X."/>
            <person name="Gao K."/>
            <person name="Chen Z."/>
            <person name="Li J."/>
            <person name="Yang X."/>
            <person name="Yang X."/>
            <person name="Zhou J."/>
            <person name="Guo T."/>
            <person name="Zhao T."/>
            <person name="Huang S."/>
            <person name="Miao D."/>
            <person name="Khan W.U."/>
            <person name="Rao P."/>
            <person name="Ye M."/>
            <person name="Lei B."/>
            <person name="Liao W."/>
            <person name="Wang J."/>
            <person name="Ji L."/>
            <person name="Li Y."/>
            <person name="Guo B."/>
            <person name="Mustafa N.S."/>
            <person name="Li S."/>
            <person name="Yun Q."/>
            <person name="Keller S.R."/>
            <person name="Mao J."/>
            <person name="Zhang R."/>
            <person name="Strauss S.H."/>
        </authorList>
    </citation>
    <scope>NUCLEOTIDE SEQUENCE</scope>
    <source>
        <strain evidence="2">GM15</strain>
        <tissue evidence="2">Leaf</tissue>
    </source>
</reference>
<feature type="compositionally biased region" description="Low complexity" evidence="1">
    <location>
        <begin position="363"/>
        <end position="375"/>
    </location>
</feature>